<feature type="non-terminal residue" evidence="2">
    <location>
        <position position="1"/>
    </location>
</feature>
<evidence type="ECO:0000313" key="3">
    <source>
        <dbReference type="Proteomes" id="UP000001977"/>
    </source>
</evidence>
<keyword evidence="1" id="KW-0472">Membrane</keyword>
<evidence type="ECO:0000313" key="2">
    <source>
        <dbReference type="EMBL" id="CAJ48667.1"/>
    </source>
</evidence>
<feature type="transmembrane region" description="Helical" evidence="1">
    <location>
        <begin position="109"/>
        <end position="130"/>
    </location>
</feature>
<dbReference type="HOGENOM" id="CLU_1744271_0_0_4"/>
<keyword evidence="3" id="KW-1185">Reference proteome</keyword>
<protein>
    <submittedName>
        <fullName evidence="2">Uncharacterized protein</fullName>
    </submittedName>
</protein>
<name>Q2KUX9_BORA1</name>
<dbReference type="Proteomes" id="UP000001977">
    <property type="component" value="Chromosome"/>
</dbReference>
<keyword evidence="1" id="KW-1133">Transmembrane helix</keyword>
<reference evidence="2 3" key="1">
    <citation type="journal article" date="2006" name="J. Bacteriol.">
        <title>Comparison of the genome sequence of the poultry pathogen Bordetella avium with those of B. bronchiseptica, B. pertussis, and B. parapertussis reveals extensive diversity in surface structures associated with host interaction.</title>
        <authorList>
            <person name="Sebaihia M."/>
            <person name="Preston A."/>
            <person name="Maskell D.J."/>
            <person name="Kuzmiak H."/>
            <person name="Connell T.D."/>
            <person name="King N.D."/>
            <person name="Orndorff P.E."/>
            <person name="Miyamoto D.M."/>
            <person name="Thomson N.R."/>
            <person name="Harris D."/>
            <person name="Goble A."/>
            <person name="Lord A."/>
            <person name="Murphy L."/>
            <person name="Quail M.A."/>
            <person name="Rutter S."/>
            <person name="Squares R."/>
            <person name="Squares S."/>
            <person name="Woodward J."/>
            <person name="Parkhill J."/>
            <person name="Temple L.M."/>
        </authorList>
    </citation>
    <scope>NUCLEOTIDE SEQUENCE [LARGE SCALE GENOMIC DNA]</scope>
    <source>
        <strain evidence="2 3">197N</strain>
    </source>
</reference>
<dbReference type="AlphaFoldDB" id="Q2KUX9"/>
<feature type="transmembrane region" description="Helical" evidence="1">
    <location>
        <begin position="30"/>
        <end position="51"/>
    </location>
</feature>
<sequence>VLGLAFLTLLVTAALTVVWAARFERLGAWQAAWLYLLAAALLVVNTALLSLHEASGAAVQCAWTLRLALWLGQLRAIGDTLLPQAIYGLTLLLGWGLLLHGLAESGQTAVAVYLLGHSALLLLVAAGLSWRWHRLQGLAQTRLKPGAPTR</sequence>
<organism evidence="2 3">
    <name type="scientific">Bordetella avium (strain 197N)</name>
    <dbReference type="NCBI Taxonomy" id="360910"/>
    <lineage>
        <taxon>Bacteria</taxon>
        <taxon>Pseudomonadati</taxon>
        <taxon>Pseudomonadota</taxon>
        <taxon>Betaproteobacteria</taxon>
        <taxon>Burkholderiales</taxon>
        <taxon>Alcaligenaceae</taxon>
        <taxon>Bordetella</taxon>
    </lineage>
</organism>
<gene>
    <name evidence="2" type="ordered locus">BAV1058</name>
</gene>
<accession>Q2KUX9</accession>
<dbReference type="EMBL" id="AM167904">
    <property type="protein sequence ID" value="CAJ48667.1"/>
    <property type="molecule type" value="Genomic_DNA"/>
</dbReference>
<evidence type="ECO:0000256" key="1">
    <source>
        <dbReference type="SAM" id="Phobius"/>
    </source>
</evidence>
<keyword evidence="1" id="KW-0812">Transmembrane</keyword>
<proteinExistence type="predicted"/>
<dbReference type="KEGG" id="bav:BAV1058"/>
<feature type="transmembrane region" description="Helical" evidence="1">
    <location>
        <begin position="85"/>
        <end position="103"/>
    </location>
</feature>